<dbReference type="AlphaFoldDB" id="A0A6J0KWT6"/>
<dbReference type="Pfam" id="PF01712">
    <property type="entry name" value="dNK"/>
    <property type="match status" value="1"/>
</dbReference>
<dbReference type="PANTHER" id="PTHR10513:SF35">
    <property type="entry name" value="DEOXYADENOSINE KINASE"/>
    <property type="match status" value="1"/>
</dbReference>
<dbReference type="CDD" id="cd01673">
    <property type="entry name" value="dNK"/>
    <property type="match status" value="1"/>
</dbReference>
<dbReference type="SUPFAM" id="SSF52540">
    <property type="entry name" value="P-loop containing nucleoside triphosphate hydrolases"/>
    <property type="match status" value="1"/>
</dbReference>
<dbReference type="KEGG" id="rsz:108823285"/>
<dbReference type="OrthoDB" id="567086at2759"/>
<evidence type="ECO:0000313" key="2">
    <source>
        <dbReference type="Proteomes" id="UP000504610"/>
    </source>
</evidence>
<dbReference type="PANTHER" id="PTHR10513">
    <property type="entry name" value="DEOXYNUCLEOSIDE KINASE"/>
    <property type="match status" value="1"/>
</dbReference>
<dbReference type="GeneID" id="108823285"/>
<accession>A0A6J0KWT6</accession>
<evidence type="ECO:0000313" key="3">
    <source>
        <dbReference type="RefSeq" id="XP_018451961.2"/>
    </source>
</evidence>
<organism evidence="2 3">
    <name type="scientific">Raphanus sativus</name>
    <name type="common">Radish</name>
    <name type="synonym">Raphanus raphanistrum var. sativus</name>
    <dbReference type="NCBI Taxonomy" id="3726"/>
    <lineage>
        <taxon>Eukaryota</taxon>
        <taxon>Viridiplantae</taxon>
        <taxon>Streptophyta</taxon>
        <taxon>Embryophyta</taxon>
        <taxon>Tracheophyta</taxon>
        <taxon>Spermatophyta</taxon>
        <taxon>Magnoliopsida</taxon>
        <taxon>eudicotyledons</taxon>
        <taxon>Gunneridae</taxon>
        <taxon>Pentapetalae</taxon>
        <taxon>rosids</taxon>
        <taxon>malvids</taxon>
        <taxon>Brassicales</taxon>
        <taxon>Brassicaceae</taxon>
        <taxon>Brassiceae</taxon>
        <taxon>Raphanus</taxon>
    </lineage>
</organism>
<gene>
    <name evidence="3" type="primary">LOC108823285</name>
</gene>
<dbReference type="GO" id="GO:0005737">
    <property type="term" value="C:cytoplasm"/>
    <property type="evidence" value="ECO:0007669"/>
    <property type="project" value="TreeGrafter"/>
</dbReference>
<evidence type="ECO:0000259" key="1">
    <source>
        <dbReference type="Pfam" id="PF01712"/>
    </source>
</evidence>
<dbReference type="GO" id="GO:0019136">
    <property type="term" value="F:deoxynucleoside kinase activity"/>
    <property type="evidence" value="ECO:0007669"/>
    <property type="project" value="TreeGrafter"/>
</dbReference>
<proteinExistence type="predicted"/>
<sequence>MQKILCKTTTCSTPLTSVAGGLIPSQPIALSRRLKTTSPMPTITTPSVSTNGAVYSSILQRNRPRRVTVPFSTSLRCPINCRIHGRGLSSVNAVDGDGEYEKPMRIMSRRNRRSSNGDGYPDLLKIPGVGPRNQRKLVDNGIGDVAELKKLYKDKFWKASHKMVDYLRISVGIIHRNHAESITTFIKESVDDEQLKEPNANTKKRLTFCVEGNISVGKSTFLQRIANETIELRDLVEIVPEPVDKWQDVGPDHFNILDAFYSEPKRYAYTFQNYVFVTRLMQEKESASGVKPLRLMERSVFSDRMVFVRAVHEAKWMNEMEISIYDSWFDPVVSSLPGLVPDGFIYLRASPDTCHKRMMLRKRAEEGGVSLKYLQDLHEKHESWLLPFESGNHGVLSVSKPSLQMDNTLHPDIKDRVFYLEGNHMHSSIQKVPALVLDCEPNIDFSRDIEAKRQYARQVAEFFEFVKKKQETSNDKSNSQSPLLIPPQHGGLWMGPEGKHVPGLELQSLDFRKAMSLITIPS</sequence>
<dbReference type="Proteomes" id="UP000504610">
    <property type="component" value="Chromosome 2"/>
</dbReference>
<reference evidence="2" key="1">
    <citation type="journal article" date="2019" name="Database">
        <title>The radish genome database (RadishGD): an integrated information resource for radish genomics.</title>
        <authorList>
            <person name="Yu H.J."/>
            <person name="Baek S."/>
            <person name="Lee Y.J."/>
            <person name="Cho A."/>
            <person name="Mun J.H."/>
        </authorList>
    </citation>
    <scope>NUCLEOTIDE SEQUENCE [LARGE SCALE GENOMIC DNA]</scope>
    <source>
        <strain evidence="2">cv. WK10039</strain>
    </source>
</reference>
<dbReference type="InterPro" id="IPR050566">
    <property type="entry name" value="Deoxyribonucleoside_kinase"/>
</dbReference>
<feature type="domain" description="Deoxynucleoside kinase" evidence="1">
    <location>
        <begin position="208"/>
        <end position="461"/>
    </location>
</feature>
<name>A0A6J0KWT6_RAPSA</name>
<reference evidence="3" key="2">
    <citation type="submission" date="2025-08" db="UniProtKB">
        <authorList>
            <consortium name="RefSeq"/>
        </authorList>
    </citation>
    <scope>IDENTIFICATION</scope>
    <source>
        <tissue evidence="3">Leaf</tissue>
    </source>
</reference>
<protein>
    <submittedName>
        <fullName evidence="3">Uncharacterized protein LOC108823285</fullName>
    </submittedName>
</protein>
<dbReference type="RefSeq" id="XP_018451961.2">
    <property type="nucleotide sequence ID" value="XM_018596459.2"/>
</dbReference>
<dbReference type="InterPro" id="IPR027417">
    <property type="entry name" value="P-loop_NTPase"/>
</dbReference>
<dbReference type="InterPro" id="IPR031314">
    <property type="entry name" value="DNK_dom"/>
</dbReference>
<keyword evidence="2" id="KW-1185">Reference proteome</keyword>
<dbReference type="Gene3D" id="3.40.50.300">
    <property type="entry name" value="P-loop containing nucleotide triphosphate hydrolases"/>
    <property type="match status" value="1"/>
</dbReference>